<evidence type="ECO:0000313" key="2">
    <source>
        <dbReference type="WBParaSite" id="HCON_00125660-00001"/>
    </source>
</evidence>
<proteinExistence type="predicted"/>
<sequence>MALSLWNINNRAYQNCMSDFMYNVAPFNSCRPTGMVGKTSVFSSARPAGDCLQQRPEPTVKNFSSLQVLLKRTKKRIKI</sequence>
<organism evidence="1 2">
    <name type="scientific">Haemonchus contortus</name>
    <name type="common">Barber pole worm</name>
    <dbReference type="NCBI Taxonomy" id="6289"/>
    <lineage>
        <taxon>Eukaryota</taxon>
        <taxon>Metazoa</taxon>
        <taxon>Ecdysozoa</taxon>
        <taxon>Nematoda</taxon>
        <taxon>Chromadorea</taxon>
        <taxon>Rhabditida</taxon>
        <taxon>Rhabditina</taxon>
        <taxon>Rhabditomorpha</taxon>
        <taxon>Strongyloidea</taxon>
        <taxon>Trichostrongylidae</taxon>
        <taxon>Haemonchus</taxon>
    </lineage>
</organism>
<dbReference type="Proteomes" id="UP000025227">
    <property type="component" value="Unplaced"/>
</dbReference>
<protein>
    <submittedName>
        <fullName evidence="2">Uncharacterized protein</fullName>
    </submittedName>
</protein>
<keyword evidence="1" id="KW-1185">Reference proteome</keyword>
<accession>A0A7I4YRK9</accession>
<dbReference type="WBParaSite" id="HCON_00125660-00001">
    <property type="protein sequence ID" value="HCON_00125660-00001"/>
    <property type="gene ID" value="HCON_00125660"/>
</dbReference>
<name>A0A7I4YRK9_HAECO</name>
<reference evidence="2" key="1">
    <citation type="submission" date="2020-12" db="UniProtKB">
        <authorList>
            <consortium name="WormBaseParasite"/>
        </authorList>
    </citation>
    <scope>IDENTIFICATION</scope>
    <source>
        <strain evidence="2">MHco3</strain>
    </source>
</reference>
<dbReference type="AlphaFoldDB" id="A0A7I4YRK9"/>
<evidence type="ECO:0000313" key="1">
    <source>
        <dbReference type="Proteomes" id="UP000025227"/>
    </source>
</evidence>